<evidence type="ECO:0000313" key="3">
    <source>
        <dbReference type="EMBL" id="TJZ52178.1"/>
    </source>
</evidence>
<organism evidence="3 4">
    <name type="scientific">Streptomyces piniterrae</name>
    <dbReference type="NCBI Taxonomy" id="2571125"/>
    <lineage>
        <taxon>Bacteria</taxon>
        <taxon>Bacillati</taxon>
        <taxon>Actinomycetota</taxon>
        <taxon>Actinomycetes</taxon>
        <taxon>Kitasatosporales</taxon>
        <taxon>Streptomycetaceae</taxon>
        <taxon>Streptomyces</taxon>
    </lineage>
</organism>
<dbReference type="OrthoDB" id="4337460at2"/>
<feature type="region of interest" description="Disordered" evidence="1">
    <location>
        <begin position="36"/>
        <end position="66"/>
    </location>
</feature>
<evidence type="ECO:0000313" key="4">
    <source>
        <dbReference type="Proteomes" id="UP000308697"/>
    </source>
</evidence>
<dbReference type="Proteomes" id="UP000308697">
    <property type="component" value="Unassembled WGS sequence"/>
</dbReference>
<evidence type="ECO:0000256" key="2">
    <source>
        <dbReference type="SAM" id="Phobius"/>
    </source>
</evidence>
<feature type="transmembrane region" description="Helical" evidence="2">
    <location>
        <begin position="6"/>
        <end position="28"/>
    </location>
</feature>
<evidence type="ECO:0000256" key="1">
    <source>
        <dbReference type="SAM" id="MobiDB-lite"/>
    </source>
</evidence>
<protein>
    <submittedName>
        <fullName evidence="3">Uncharacterized protein</fullName>
    </submittedName>
</protein>
<sequence>MLPAVSILQLIGFAVLLVAIATWVAGLVRLSRRERAEASGRRRRQQLLSSVPRQTGPGGPPSESVELSAAEREAFAGLVRQLTSRS</sequence>
<keyword evidence="2" id="KW-1133">Transmembrane helix</keyword>
<dbReference type="RefSeq" id="WP_136741477.1">
    <property type="nucleotide sequence ID" value="NZ_SUMB01000006.1"/>
</dbReference>
<dbReference type="EMBL" id="SUMB01000006">
    <property type="protein sequence ID" value="TJZ52178.1"/>
    <property type="molecule type" value="Genomic_DNA"/>
</dbReference>
<keyword evidence="2" id="KW-0812">Transmembrane</keyword>
<accession>A0A4V5MK85</accession>
<keyword evidence="4" id="KW-1185">Reference proteome</keyword>
<gene>
    <name evidence="3" type="ORF">FCH28_20355</name>
</gene>
<proteinExistence type="predicted"/>
<keyword evidence="2" id="KW-0472">Membrane</keyword>
<dbReference type="AlphaFoldDB" id="A0A4V5MK85"/>
<name>A0A4V5MK85_9ACTN</name>
<comment type="caution">
    <text evidence="3">The sequence shown here is derived from an EMBL/GenBank/DDBJ whole genome shotgun (WGS) entry which is preliminary data.</text>
</comment>
<reference evidence="3 4" key="1">
    <citation type="submission" date="2019-04" db="EMBL/GenBank/DDBJ databases">
        <title>Streptomyces piniterrae sp. nov., a heliquinomycin-producing actinomycete isolated from rhizosphere soil of Pinus yunnanensis.</title>
        <authorList>
            <person name="Zhuang X."/>
            <person name="Zhao J."/>
        </authorList>
    </citation>
    <scope>NUCLEOTIDE SEQUENCE [LARGE SCALE GENOMIC DNA]</scope>
    <source>
        <strain evidence="4">jys28</strain>
    </source>
</reference>